<keyword evidence="1" id="KW-0472">Membrane</keyword>
<feature type="transmembrane region" description="Helical" evidence="1">
    <location>
        <begin position="6"/>
        <end position="26"/>
    </location>
</feature>
<gene>
    <name evidence="2" type="ORF">SACC_08040</name>
</gene>
<organism evidence="2 3">
    <name type="scientific">Saccharolobus caldissimus</name>
    <dbReference type="NCBI Taxonomy" id="1702097"/>
    <lineage>
        <taxon>Archaea</taxon>
        <taxon>Thermoproteota</taxon>
        <taxon>Thermoprotei</taxon>
        <taxon>Sulfolobales</taxon>
        <taxon>Sulfolobaceae</taxon>
        <taxon>Saccharolobus</taxon>
    </lineage>
</organism>
<protein>
    <submittedName>
        <fullName evidence="2">Uncharacterized protein</fullName>
    </submittedName>
</protein>
<evidence type="ECO:0000313" key="3">
    <source>
        <dbReference type="Proteomes" id="UP001319921"/>
    </source>
</evidence>
<keyword evidence="3" id="KW-1185">Reference proteome</keyword>
<feature type="transmembrane region" description="Helical" evidence="1">
    <location>
        <begin position="47"/>
        <end position="74"/>
    </location>
</feature>
<dbReference type="Proteomes" id="UP001319921">
    <property type="component" value="Chromosome"/>
</dbReference>
<sequence>MLLIQFNVISLIFFVYGILSPIYFEILRNKISNEKLFLIAWTSAPHLVGIIYSTSFLAIVIIILSLIFNLAFIYKNMFKIIYSGSTFLLMSIIIQIFINPFNGLYK</sequence>
<accession>A0AAQ4CPQ6</accession>
<feature type="transmembrane region" description="Helical" evidence="1">
    <location>
        <begin position="80"/>
        <end position="98"/>
    </location>
</feature>
<reference evidence="2 3" key="1">
    <citation type="journal article" date="2022" name="Microbiol. Resour. Announc.">
        <title>Complete Genome Sequence of the Hyperthermophilic and Acidophilic Archaeon Saccharolobus caldissimus Strain HS-3T.</title>
        <authorList>
            <person name="Sakai H.D."/>
            <person name="Kurosawa N."/>
        </authorList>
    </citation>
    <scope>NUCLEOTIDE SEQUENCE [LARGE SCALE GENOMIC DNA]</scope>
    <source>
        <strain evidence="2 3">JCM32116</strain>
    </source>
</reference>
<keyword evidence="1" id="KW-1133">Transmembrane helix</keyword>
<dbReference type="EMBL" id="AP025226">
    <property type="protein sequence ID" value="BDB97787.1"/>
    <property type="molecule type" value="Genomic_DNA"/>
</dbReference>
<dbReference type="AlphaFoldDB" id="A0AAQ4CPQ6"/>
<dbReference type="KEGG" id="scas:SACC_08040"/>
<proteinExistence type="predicted"/>
<keyword evidence="1" id="KW-0812">Transmembrane</keyword>
<evidence type="ECO:0000256" key="1">
    <source>
        <dbReference type="SAM" id="Phobius"/>
    </source>
</evidence>
<name>A0AAQ4CPQ6_9CREN</name>
<evidence type="ECO:0000313" key="2">
    <source>
        <dbReference type="EMBL" id="BDB97787.1"/>
    </source>
</evidence>